<evidence type="ECO:0000256" key="1">
    <source>
        <dbReference type="SAM" id="MobiDB-lite"/>
    </source>
</evidence>
<feature type="region of interest" description="Disordered" evidence="1">
    <location>
        <begin position="1"/>
        <end position="116"/>
    </location>
</feature>
<proteinExistence type="predicted"/>
<gene>
    <name evidence="2" type="ORF">B7463_g9342</name>
</gene>
<dbReference type="Proteomes" id="UP000258309">
    <property type="component" value="Unassembled WGS sequence"/>
</dbReference>
<name>A0A3E2H0R0_SCYLI</name>
<evidence type="ECO:0000313" key="3">
    <source>
        <dbReference type="Proteomes" id="UP000258309"/>
    </source>
</evidence>
<comment type="caution">
    <text evidence="2">The sequence shown here is derived from an EMBL/GenBank/DDBJ whole genome shotgun (WGS) entry which is preliminary data.</text>
</comment>
<feature type="compositionally biased region" description="Basic and acidic residues" evidence="1">
    <location>
        <begin position="93"/>
        <end position="115"/>
    </location>
</feature>
<feature type="compositionally biased region" description="Acidic residues" evidence="1">
    <location>
        <begin position="78"/>
        <end position="87"/>
    </location>
</feature>
<feature type="compositionally biased region" description="Basic and acidic residues" evidence="1">
    <location>
        <begin position="340"/>
        <end position="354"/>
    </location>
</feature>
<feature type="compositionally biased region" description="Acidic residues" evidence="1">
    <location>
        <begin position="1"/>
        <end position="10"/>
    </location>
</feature>
<organism evidence="2 3">
    <name type="scientific">Scytalidium lignicola</name>
    <name type="common">Hyphomycete</name>
    <dbReference type="NCBI Taxonomy" id="5539"/>
    <lineage>
        <taxon>Eukaryota</taxon>
        <taxon>Fungi</taxon>
        <taxon>Dikarya</taxon>
        <taxon>Ascomycota</taxon>
        <taxon>Pezizomycotina</taxon>
        <taxon>Leotiomycetes</taxon>
        <taxon>Leotiomycetes incertae sedis</taxon>
        <taxon>Scytalidium</taxon>
    </lineage>
</organism>
<protein>
    <submittedName>
        <fullName evidence="2">Uncharacterized protein</fullName>
    </submittedName>
</protein>
<keyword evidence="3" id="KW-1185">Reference proteome</keyword>
<feature type="non-terminal residue" evidence="2">
    <location>
        <position position="557"/>
    </location>
</feature>
<dbReference type="EMBL" id="NCSJ02000229">
    <property type="protein sequence ID" value="RFU26986.1"/>
    <property type="molecule type" value="Genomic_DNA"/>
</dbReference>
<sequence length="557" mass="64411">MSQYYDESDDAQPGRQPRPLRRADSMPIRFDSPVAREIDETPAMSGAGVQNREVLRQRRPFNQSPTPEQRPRHRAYVEEEQEENEEDNPLRTIKSERERSWSPAVEIRRRPDRGRSPTGILVRERLIKTRSPSPPVLRRRVTVDSDDLDARIQRVEPPVYVANRASQDRVVDPSYEYSGRPLPSTRYPSRSRTYYDDVEDELDIRVRRERAYSPVRRLHRRPSHEDTDKVYFDPMTNSGRRGVPTPIIINNNVSNDYEDDGGRPVTSRHRSRVSRDPIPAPVINNRIFNEYHEDSRTFLRPDYIPDLSPDVISQAYTFSLSRHSNNSLGSESTLDSTSDLSEKEVSHEQERSKNEYGSGITQHILRSQYVGDGVIGGRHTVELTAMPNPNSFATKCPSPVFNWVHFEDLNMDFEQFRNNALGIGGLSDAERAAISKILGNAKRRYDKPLQTARNLKTRFMVPSFMQDYISGDRRPKTLRPRIISWLCLPYFCLEKYFVSSNLREFSHPMRTILQARFSLTGKERDMKQAICHLPATPTDHCFYIAQVWFLVLDDGGL</sequence>
<dbReference type="STRING" id="5539.A0A3E2H0R0"/>
<feature type="region of interest" description="Disordered" evidence="1">
    <location>
        <begin position="242"/>
        <end position="278"/>
    </location>
</feature>
<dbReference type="AlphaFoldDB" id="A0A3E2H0R0"/>
<feature type="non-terminal residue" evidence="2">
    <location>
        <position position="1"/>
    </location>
</feature>
<accession>A0A3E2H0R0</accession>
<feature type="region of interest" description="Disordered" evidence="1">
    <location>
        <begin position="322"/>
        <end position="356"/>
    </location>
</feature>
<evidence type="ECO:0000313" key="2">
    <source>
        <dbReference type="EMBL" id="RFU26986.1"/>
    </source>
</evidence>
<feature type="compositionally biased region" description="Low complexity" evidence="1">
    <location>
        <begin position="330"/>
        <end position="339"/>
    </location>
</feature>
<reference evidence="2 3" key="1">
    <citation type="submission" date="2018-05" db="EMBL/GenBank/DDBJ databases">
        <title>Draft genome sequence of Scytalidium lignicola DSM 105466, a ubiquitous saprotrophic fungus.</title>
        <authorList>
            <person name="Buettner E."/>
            <person name="Gebauer A.M."/>
            <person name="Hofrichter M."/>
            <person name="Liers C."/>
            <person name="Kellner H."/>
        </authorList>
    </citation>
    <scope>NUCLEOTIDE SEQUENCE [LARGE SCALE GENOMIC DNA]</scope>
    <source>
        <strain evidence="2 3">DSM 105466</strain>
    </source>
</reference>
<dbReference type="OrthoDB" id="5286874at2759"/>